<dbReference type="SUPFAM" id="SSF53927">
    <property type="entry name" value="Cytidine deaminase-like"/>
    <property type="match status" value="1"/>
</dbReference>
<dbReference type="PROSITE" id="PS00903">
    <property type="entry name" value="CYT_DCMP_DEAMINASES_1"/>
    <property type="match status" value="1"/>
</dbReference>
<evidence type="ECO:0000256" key="7">
    <source>
        <dbReference type="ARBA" id="ARBA00022723"/>
    </source>
</evidence>
<dbReference type="FunFam" id="3.40.140.10:FF:000025">
    <property type="entry name" value="Riboflavin biosynthesis protein RibD"/>
    <property type="match status" value="1"/>
</dbReference>
<proteinExistence type="inferred from homology"/>
<comment type="catalytic activity">
    <reaction evidence="13">
        <text>2,5-diamino-6-hydroxy-4-(5-phosphoribosylamino)-pyrimidine + H2O + H(+) = 5-amino-6-(5-phospho-D-ribosylamino)uracil + NH4(+)</text>
        <dbReference type="Rhea" id="RHEA:21868"/>
        <dbReference type="ChEBI" id="CHEBI:15377"/>
        <dbReference type="ChEBI" id="CHEBI:15378"/>
        <dbReference type="ChEBI" id="CHEBI:28938"/>
        <dbReference type="ChEBI" id="CHEBI:58453"/>
        <dbReference type="ChEBI" id="CHEBI:58614"/>
        <dbReference type="EC" id="3.5.4.26"/>
    </reaction>
</comment>
<feature type="binding site" evidence="15">
    <location>
        <position position="188"/>
    </location>
    <ligand>
        <name>substrate</name>
    </ligand>
</feature>
<dbReference type="GO" id="GO:0050661">
    <property type="term" value="F:NADP binding"/>
    <property type="evidence" value="ECO:0007669"/>
    <property type="project" value="InterPro"/>
</dbReference>
<dbReference type="Pfam" id="PF01872">
    <property type="entry name" value="RibD_C"/>
    <property type="match status" value="1"/>
</dbReference>
<feature type="binding site" evidence="16">
    <location>
        <position position="54"/>
    </location>
    <ligand>
        <name>Zn(2+)</name>
        <dbReference type="ChEBI" id="CHEBI:29105"/>
        <note>catalytic</note>
    </ligand>
</feature>
<name>A0AB39V057_9GAMM</name>
<dbReference type="NCBIfam" id="TIGR00227">
    <property type="entry name" value="ribD_Cterm"/>
    <property type="match status" value="1"/>
</dbReference>
<dbReference type="GO" id="GO:0008270">
    <property type="term" value="F:zinc ion binding"/>
    <property type="evidence" value="ECO:0007669"/>
    <property type="project" value="InterPro"/>
</dbReference>
<dbReference type="GO" id="GO:0009231">
    <property type="term" value="P:riboflavin biosynthetic process"/>
    <property type="evidence" value="ECO:0007669"/>
    <property type="project" value="UniProtKB-KW"/>
</dbReference>
<dbReference type="InterPro" id="IPR024072">
    <property type="entry name" value="DHFR-like_dom_sf"/>
</dbReference>
<evidence type="ECO:0000256" key="4">
    <source>
        <dbReference type="ARBA" id="ARBA00005259"/>
    </source>
</evidence>
<comment type="similarity">
    <text evidence="4 13">In the N-terminal section; belongs to the cytidine and deoxycytidylate deaminase family.</text>
</comment>
<organism evidence="18">
    <name type="scientific">Thermohahella caldifontis</name>
    <dbReference type="NCBI Taxonomy" id="3142973"/>
    <lineage>
        <taxon>Bacteria</taxon>
        <taxon>Pseudomonadati</taxon>
        <taxon>Pseudomonadota</taxon>
        <taxon>Gammaproteobacteria</taxon>
        <taxon>Oceanospirillales</taxon>
        <taxon>Hahellaceae</taxon>
        <taxon>Thermohahella</taxon>
    </lineage>
</organism>
<keyword evidence="11 13" id="KW-0560">Oxidoreductase</keyword>
<evidence type="ECO:0000256" key="16">
    <source>
        <dbReference type="PIRSR" id="PIRSR006769-3"/>
    </source>
</evidence>
<dbReference type="Gene3D" id="3.40.140.10">
    <property type="entry name" value="Cytidine Deaminase, domain 2"/>
    <property type="match status" value="1"/>
</dbReference>
<keyword evidence="7 13" id="KW-0479">Metal-binding</keyword>
<feature type="binding site" evidence="15">
    <location>
        <position position="208"/>
    </location>
    <ligand>
        <name>substrate</name>
    </ligand>
</feature>
<keyword evidence="8 13" id="KW-0378">Hydrolase</keyword>
<reference evidence="18" key="1">
    <citation type="submission" date="2024-05" db="EMBL/GenBank/DDBJ databases">
        <title>Genome sequencing of novel strain.</title>
        <authorList>
            <person name="Ganbat D."/>
            <person name="Ganbat S."/>
            <person name="Lee S.-J."/>
        </authorList>
    </citation>
    <scope>NUCLEOTIDE SEQUENCE</scope>
    <source>
        <strain evidence="18">SMD15-11</strain>
    </source>
</reference>
<comment type="pathway">
    <text evidence="3 13">Cofactor biosynthesis; riboflavin biosynthesis; 5-amino-6-(D-ribitylamino)uracil from GTP: step 3/4.</text>
</comment>
<evidence type="ECO:0000256" key="8">
    <source>
        <dbReference type="ARBA" id="ARBA00022801"/>
    </source>
</evidence>
<feature type="binding site" evidence="16">
    <location>
        <position position="88"/>
    </location>
    <ligand>
        <name>Zn(2+)</name>
        <dbReference type="ChEBI" id="CHEBI:29105"/>
        <note>catalytic</note>
    </ligand>
</feature>
<protein>
    <recommendedName>
        <fullName evidence="13">Riboflavin biosynthesis protein RibD</fullName>
    </recommendedName>
    <domain>
        <recommendedName>
            <fullName evidence="13">Diaminohydroxyphosphoribosylaminopyrimidine deaminase</fullName>
            <shortName evidence="13">DRAP deaminase</shortName>
            <ecNumber evidence="13">3.5.4.26</ecNumber>
        </recommendedName>
        <alternativeName>
            <fullName evidence="13">Riboflavin-specific deaminase</fullName>
        </alternativeName>
    </domain>
    <domain>
        <recommendedName>
            <fullName evidence="13">5-amino-6-(5-phosphoribosylamino)uracil reductase</fullName>
            <ecNumber evidence="13">1.1.1.193</ecNumber>
        </recommendedName>
        <alternativeName>
            <fullName evidence="13">HTP reductase</fullName>
        </alternativeName>
    </domain>
</protein>
<keyword evidence="6 13" id="KW-0686">Riboflavin biosynthesis</keyword>
<dbReference type="EMBL" id="CP154858">
    <property type="protein sequence ID" value="XDT73916.1"/>
    <property type="molecule type" value="Genomic_DNA"/>
</dbReference>
<feature type="active site" description="Proton donor" evidence="14">
    <location>
        <position position="56"/>
    </location>
</feature>
<evidence type="ECO:0000256" key="15">
    <source>
        <dbReference type="PIRSR" id="PIRSR006769-2"/>
    </source>
</evidence>
<evidence type="ECO:0000256" key="5">
    <source>
        <dbReference type="ARBA" id="ARBA00007417"/>
    </source>
</evidence>
<dbReference type="Pfam" id="PF00383">
    <property type="entry name" value="dCMP_cyt_deam_1"/>
    <property type="match status" value="1"/>
</dbReference>
<evidence type="ECO:0000256" key="11">
    <source>
        <dbReference type="ARBA" id="ARBA00023002"/>
    </source>
</evidence>
<evidence type="ECO:0000256" key="13">
    <source>
        <dbReference type="PIRNR" id="PIRNR006769"/>
    </source>
</evidence>
<feature type="binding site" evidence="15">
    <location>
        <position position="230"/>
    </location>
    <ligand>
        <name>NADP(+)</name>
        <dbReference type="ChEBI" id="CHEBI:58349"/>
    </ligand>
</feature>
<dbReference type="PIRSF" id="PIRSF006769">
    <property type="entry name" value="RibD"/>
    <property type="match status" value="1"/>
</dbReference>
<comment type="function">
    <text evidence="1 13">Converts 2,5-diamino-6-(ribosylamino)-4(3h)-pyrimidinone 5'-phosphate into 5-amino-6-(ribosylamino)-2,4(1h,3h)-pyrimidinedione 5'-phosphate.</text>
</comment>
<feature type="binding site" evidence="15">
    <location>
        <position position="305"/>
    </location>
    <ligand>
        <name>substrate</name>
    </ligand>
</feature>
<comment type="similarity">
    <text evidence="5 13">In the C-terminal section; belongs to the HTP reductase family.</text>
</comment>
<feature type="binding site" evidence="15">
    <location>
        <position position="204"/>
    </location>
    <ligand>
        <name>NADP(+)</name>
        <dbReference type="ChEBI" id="CHEBI:58349"/>
    </ligand>
</feature>
<evidence type="ECO:0000256" key="12">
    <source>
        <dbReference type="ARBA" id="ARBA00023268"/>
    </source>
</evidence>
<evidence type="ECO:0000256" key="1">
    <source>
        <dbReference type="ARBA" id="ARBA00002151"/>
    </source>
</evidence>
<dbReference type="AlphaFoldDB" id="A0AB39V057"/>
<feature type="binding site" evidence="16">
    <location>
        <position position="79"/>
    </location>
    <ligand>
        <name>Zn(2+)</name>
        <dbReference type="ChEBI" id="CHEBI:29105"/>
        <note>catalytic</note>
    </ligand>
</feature>
<evidence type="ECO:0000259" key="17">
    <source>
        <dbReference type="PROSITE" id="PS51747"/>
    </source>
</evidence>
<dbReference type="Gene3D" id="3.40.430.10">
    <property type="entry name" value="Dihydrofolate Reductase, subunit A"/>
    <property type="match status" value="1"/>
</dbReference>
<evidence type="ECO:0000256" key="6">
    <source>
        <dbReference type="ARBA" id="ARBA00022619"/>
    </source>
</evidence>
<dbReference type="InterPro" id="IPR016192">
    <property type="entry name" value="APOBEC/CMP_deaminase_Zn-bd"/>
</dbReference>
<evidence type="ECO:0000256" key="9">
    <source>
        <dbReference type="ARBA" id="ARBA00022833"/>
    </source>
</evidence>
<dbReference type="InterPro" id="IPR016193">
    <property type="entry name" value="Cytidine_deaminase-like"/>
</dbReference>
<dbReference type="InterPro" id="IPR004794">
    <property type="entry name" value="Eubact_RibD"/>
</dbReference>
<accession>A0AB39V057</accession>
<dbReference type="GO" id="GO:0008703">
    <property type="term" value="F:5-amino-6-(5-phosphoribosylamino)uracil reductase activity"/>
    <property type="evidence" value="ECO:0007669"/>
    <property type="project" value="UniProtKB-EC"/>
</dbReference>
<dbReference type="GO" id="GO:0008835">
    <property type="term" value="F:diaminohydroxyphosphoribosylaminopyrimidine deaminase activity"/>
    <property type="evidence" value="ECO:0007669"/>
    <property type="project" value="UniProtKB-EC"/>
</dbReference>
<feature type="binding site" evidence="15">
    <location>
        <position position="158"/>
    </location>
    <ligand>
        <name>NADP(+)</name>
        <dbReference type="ChEBI" id="CHEBI:58349"/>
    </ligand>
</feature>
<evidence type="ECO:0000256" key="10">
    <source>
        <dbReference type="ARBA" id="ARBA00022857"/>
    </source>
</evidence>
<comment type="pathway">
    <text evidence="2 13">Cofactor biosynthesis; riboflavin biosynthesis; 5-amino-6-(D-ribitylamino)uracil from GTP: step 2/4.</text>
</comment>
<dbReference type="NCBIfam" id="TIGR00326">
    <property type="entry name" value="eubact_ribD"/>
    <property type="match status" value="1"/>
</dbReference>
<dbReference type="KEGG" id="tcd:AAIA72_08080"/>
<keyword evidence="12" id="KW-0511">Multifunctional enzyme</keyword>
<dbReference type="SUPFAM" id="SSF53597">
    <property type="entry name" value="Dihydrofolate reductase-like"/>
    <property type="match status" value="1"/>
</dbReference>
<dbReference type="CDD" id="cd01284">
    <property type="entry name" value="Riboflavin_deaminase-reductase"/>
    <property type="match status" value="1"/>
</dbReference>
<feature type="binding site" evidence="15">
    <location>
        <position position="211"/>
    </location>
    <ligand>
        <name>substrate</name>
    </ligand>
</feature>
<evidence type="ECO:0000313" key="18">
    <source>
        <dbReference type="EMBL" id="XDT73916.1"/>
    </source>
</evidence>
<feature type="binding site" evidence="15">
    <location>
        <begin position="307"/>
        <end position="313"/>
    </location>
    <ligand>
        <name>NADP(+)</name>
        <dbReference type="ChEBI" id="CHEBI:58349"/>
    </ligand>
</feature>
<feature type="binding site" evidence="15">
    <location>
        <position position="172"/>
    </location>
    <ligand>
        <name>substrate</name>
    </ligand>
</feature>
<gene>
    <name evidence="18" type="primary">ribD</name>
    <name evidence="18" type="ORF">AAIA72_08080</name>
</gene>
<dbReference type="InterPro" id="IPR002125">
    <property type="entry name" value="CMP_dCMP_dom"/>
</dbReference>
<dbReference type="InterPro" id="IPR011549">
    <property type="entry name" value="RibD_C"/>
</dbReference>
<keyword evidence="10 13" id="KW-0521">NADP</keyword>
<dbReference type="PANTHER" id="PTHR38011:SF7">
    <property type="entry name" value="2,5-DIAMINO-6-RIBOSYLAMINO-4(3H)-PYRIMIDINONE 5'-PHOSPHATE REDUCTASE"/>
    <property type="match status" value="1"/>
</dbReference>
<comment type="cofactor">
    <cofactor evidence="13 16">
        <name>Zn(2+)</name>
        <dbReference type="ChEBI" id="CHEBI:29105"/>
    </cofactor>
    <text evidence="13 16">Binds 1 zinc ion.</text>
</comment>
<evidence type="ECO:0000256" key="14">
    <source>
        <dbReference type="PIRSR" id="PIRSR006769-1"/>
    </source>
</evidence>
<feature type="domain" description="CMP/dCMP-type deaminase" evidence="17">
    <location>
        <begin position="5"/>
        <end position="127"/>
    </location>
</feature>
<comment type="catalytic activity">
    <reaction evidence="13">
        <text>5-amino-6-(5-phospho-D-ribitylamino)uracil + NADP(+) = 5-amino-6-(5-phospho-D-ribosylamino)uracil + NADPH + H(+)</text>
        <dbReference type="Rhea" id="RHEA:17845"/>
        <dbReference type="ChEBI" id="CHEBI:15378"/>
        <dbReference type="ChEBI" id="CHEBI:57783"/>
        <dbReference type="ChEBI" id="CHEBI:58349"/>
        <dbReference type="ChEBI" id="CHEBI:58421"/>
        <dbReference type="ChEBI" id="CHEBI:58453"/>
        <dbReference type="EC" id="1.1.1.193"/>
    </reaction>
</comment>
<evidence type="ECO:0000256" key="2">
    <source>
        <dbReference type="ARBA" id="ARBA00004882"/>
    </source>
</evidence>
<dbReference type="EC" id="3.5.4.26" evidence="13"/>
<keyword evidence="9 13" id="KW-0862">Zinc</keyword>
<dbReference type="EC" id="1.1.1.193" evidence="13"/>
<dbReference type="PANTHER" id="PTHR38011">
    <property type="entry name" value="DIHYDROFOLATE REDUCTASE FAMILY PROTEIN (AFU_ORTHOLOGUE AFUA_8G06820)"/>
    <property type="match status" value="1"/>
</dbReference>
<feature type="binding site" evidence="15">
    <location>
        <position position="200"/>
    </location>
    <ligand>
        <name>NADP(+)</name>
        <dbReference type="ChEBI" id="CHEBI:58349"/>
    </ligand>
</feature>
<sequence>MSNPQEDARWMSRAIQLARQGLYSTHPNPRVGCVLVRDGEVVGEGAHLRAGGPHAEVVALQAAGERARGATAYVTLEPCSHHGRTPPCADALIRAGVTRVVAAMVDPNPRVSGRGLKRLQQAGIETTSGVLETDAAALNPGFIHRMRHGTPWVRVKLAASLDGRTAMASGESRWITGAAARRDVQKLRARSSAIITGIETVLADDCQLTVRDAELIGRRGEQPLRVVLDSRLRMPEQAALLRAEGPVWIVCTPAAISANAARAAALSRRAGTRLVSLEPGADGRLPLDTILEALGAAEINEVLVEAGATLAGAFVAARRVHELWWYQAPLLMGEKARSALCLPGLERLADAPRWHIRDARPVGEDWRWILEAAECSPD</sequence>
<feature type="binding site" evidence="15">
    <location>
        <position position="174"/>
    </location>
    <ligand>
        <name>NADP(+)</name>
        <dbReference type="ChEBI" id="CHEBI:58349"/>
    </ligand>
</feature>
<dbReference type="RefSeq" id="WP_369602892.1">
    <property type="nucleotide sequence ID" value="NZ_CP154858.1"/>
</dbReference>
<evidence type="ECO:0000256" key="3">
    <source>
        <dbReference type="ARBA" id="ARBA00004910"/>
    </source>
</evidence>
<dbReference type="PROSITE" id="PS51747">
    <property type="entry name" value="CYT_DCMP_DEAMINASES_2"/>
    <property type="match status" value="1"/>
</dbReference>
<dbReference type="InterPro" id="IPR050765">
    <property type="entry name" value="Riboflavin_Biosynth_HTPR"/>
</dbReference>
<dbReference type="InterPro" id="IPR002734">
    <property type="entry name" value="RibDG_C"/>
</dbReference>